<organism evidence="2 6">
    <name type="scientific">Didymodactylos carnosus</name>
    <dbReference type="NCBI Taxonomy" id="1234261"/>
    <lineage>
        <taxon>Eukaryota</taxon>
        <taxon>Metazoa</taxon>
        <taxon>Spiralia</taxon>
        <taxon>Gnathifera</taxon>
        <taxon>Rotifera</taxon>
        <taxon>Eurotatoria</taxon>
        <taxon>Bdelloidea</taxon>
        <taxon>Philodinida</taxon>
        <taxon>Philodinidae</taxon>
        <taxon>Didymodactylos</taxon>
    </lineage>
</organism>
<dbReference type="InterPro" id="IPR036873">
    <property type="entry name" value="Rhodanese-like_dom_sf"/>
</dbReference>
<dbReference type="EMBL" id="CAJNOK010003571">
    <property type="protein sequence ID" value="CAF0906601.1"/>
    <property type="molecule type" value="Genomic_DNA"/>
</dbReference>
<evidence type="ECO:0000313" key="3">
    <source>
        <dbReference type="EMBL" id="CAF0906601.1"/>
    </source>
</evidence>
<dbReference type="PROSITE" id="PS50054">
    <property type="entry name" value="TYR_PHOSPHATASE_DUAL"/>
    <property type="match status" value="1"/>
</dbReference>
<dbReference type="SMART" id="SM00195">
    <property type="entry name" value="DSPc"/>
    <property type="match status" value="1"/>
</dbReference>
<dbReference type="InterPro" id="IPR020422">
    <property type="entry name" value="TYR_PHOSPHATASE_DUAL_dom"/>
</dbReference>
<dbReference type="Proteomes" id="UP000677228">
    <property type="component" value="Unassembled WGS sequence"/>
</dbReference>
<dbReference type="GO" id="GO:2001244">
    <property type="term" value="P:positive regulation of intrinsic apoptotic signaling pathway"/>
    <property type="evidence" value="ECO:0007669"/>
    <property type="project" value="TreeGrafter"/>
</dbReference>
<dbReference type="EMBL" id="CAJOBA010003572">
    <property type="protein sequence ID" value="CAF3686390.1"/>
    <property type="molecule type" value="Genomic_DNA"/>
</dbReference>
<name>A0A813YKH0_9BILA</name>
<dbReference type="GO" id="GO:0001691">
    <property type="term" value="F:pseudophosphatase activity"/>
    <property type="evidence" value="ECO:0007669"/>
    <property type="project" value="TreeGrafter"/>
</dbReference>
<dbReference type="PANTHER" id="PTHR46659">
    <property type="entry name" value="SERINE/THREONINE/TYROSINE-INTERACTING-LIKE PROTEIN 1"/>
    <property type="match status" value="1"/>
</dbReference>
<dbReference type="InterPro" id="IPR053272">
    <property type="entry name" value="STY_interacting-like"/>
</dbReference>
<dbReference type="AlphaFoldDB" id="A0A813YKH0"/>
<reference evidence="2" key="1">
    <citation type="submission" date="2021-02" db="EMBL/GenBank/DDBJ databases">
        <authorList>
            <person name="Nowell W R."/>
        </authorList>
    </citation>
    <scope>NUCLEOTIDE SEQUENCE</scope>
</reference>
<evidence type="ECO:0000259" key="1">
    <source>
        <dbReference type="PROSITE" id="PS50054"/>
    </source>
</evidence>
<evidence type="ECO:0000313" key="2">
    <source>
        <dbReference type="EMBL" id="CAF0885581.1"/>
    </source>
</evidence>
<evidence type="ECO:0000313" key="5">
    <source>
        <dbReference type="EMBL" id="CAF3686390.1"/>
    </source>
</evidence>
<dbReference type="SUPFAM" id="SSF52821">
    <property type="entry name" value="Rhodanese/Cell cycle control phosphatase"/>
    <property type="match status" value="1"/>
</dbReference>
<dbReference type="Pfam" id="PF00782">
    <property type="entry name" value="DSPc"/>
    <property type="match status" value="1"/>
</dbReference>
<dbReference type="Proteomes" id="UP000681722">
    <property type="component" value="Unassembled WGS sequence"/>
</dbReference>
<dbReference type="GO" id="GO:0005739">
    <property type="term" value="C:mitochondrion"/>
    <property type="evidence" value="ECO:0007669"/>
    <property type="project" value="TreeGrafter"/>
</dbReference>
<dbReference type="EMBL" id="CAJNOQ010001311">
    <property type="protein sequence ID" value="CAF0885581.1"/>
    <property type="molecule type" value="Genomic_DNA"/>
</dbReference>
<dbReference type="InterPro" id="IPR029021">
    <property type="entry name" value="Prot-tyrosine_phosphatase-like"/>
</dbReference>
<dbReference type="SUPFAM" id="SSF52799">
    <property type="entry name" value="(Phosphotyrosine protein) phosphatases II"/>
    <property type="match status" value="1"/>
</dbReference>
<dbReference type="Proteomes" id="UP000682733">
    <property type="component" value="Unassembled WGS sequence"/>
</dbReference>
<feature type="domain" description="Tyrosine-protein phosphatase" evidence="1">
    <location>
        <begin position="71"/>
        <end position="214"/>
    </location>
</feature>
<protein>
    <recommendedName>
        <fullName evidence="1">Tyrosine-protein phosphatase domain-containing protein</fullName>
    </recommendedName>
</protein>
<dbReference type="PANTHER" id="PTHR46659:SF1">
    <property type="entry name" value="SERINE_THREONINE_TYROSINE-INTERACTING-LIKE PROTEIN 1"/>
    <property type="match status" value="1"/>
</dbReference>
<accession>A0A813YKH0</accession>
<dbReference type="Gene3D" id="3.90.190.10">
    <property type="entry name" value="Protein tyrosine phosphatase superfamily"/>
    <property type="match status" value="1"/>
</dbReference>
<dbReference type="GO" id="GO:0019903">
    <property type="term" value="F:protein phosphatase binding"/>
    <property type="evidence" value="ECO:0007669"/>
    <property type="project" value="TreeGrafter"/>
</dbReference>
<dbReference type="OrthoDB" id="10252009at2759"/>
<evidence type="ECO:0000313" key="6">
    <source>
        <dbReference type="Proteomes" id="UP000663829"/>
    </source>
</evidence>
<evidence type="ECO:0000313" key="4">
    <source>
        <dbReference type="EMBL" id="CAF3670893.1"/>
    </source>
</evidence>
<dbReference type="GO" id="GO:0062030">
    <property type="term" value="P:negative regulation of stress granule assembly"/>
    <property type="evidence" value="ECO:0007669"/>
    <property type="project" value="TreeGrafter"/>
</dbReference>
<dbReference type="GO" id="GO:0004864">
    <property type="term" value="F:protein phosphatase inhibitor activity"/>
    <property type="evidence" value="ECO:0007669"/>
    <property type="project" value="TreeGrafter"/>
</dbReference>
<comment type="caution">
    <text evidence="2">The sequence shown here is derived from an EMBL/GenBank/DDBJ whole genome shotgun (WGS) entry which is preliminary data.</text>
</comment>
<proteinExistence type="predicted"/>
<keyword evidence="6" id="KW-1185">Reference proteome</keyword>
<sequence length="255" mass="29552">MYNDPKMFPPPTQLLECGQLFNLLNAENFLPRLSDPNYLYLIDCRPRKDYEESHVITAHHLKREREQIITYPNEICPQLVYLGRRAHAINSTIVKDLKIRAYVNCTKYDDYLVQGADALKYFRMSVDDKYDAPVSQIVHDAVMFIAVAYDRGDPVLVYSDRGISRAAAVVTAFISFRMRMTSTEALQYVMERREVRPQSSFISCIDELNNRLHNLKETMEDATVRPSMISQTSILKDLHDEQSIDENEDKKVEST</sequence>
<dbReference type="EMBL" id="CAJOBC010001311">
    <property type="protein sequence ID" value="CAF3670893.1"/>
    <property type="molecule type" value="Genomic_DNA"/>
</dbReference>
<dbReference type="InterPro" id="IPR000340">
    <property type="entry name" value="Dual-sp_phosphatase_cat-dom"/>
</dbReference>
<dbReference type="Proteomes" id="UP000663829">
    <property type="component" value="Unassembled WGS sequence"/>
</dbReference>
<gene>
    <name evidence="2" type="ORF">GPM918_LOCUS7843</name>
    <name evidence="3" type="ORF">OVA965_LOCUS9903</name>
    <name evidence="4" type="ORF">SRO942_LOCUS7843</name>
    <name evidence="5" type="ORF">TMI583_LOCUS9899</name>
</gene>